<gene>
    <name evidence="1" type="ORF">Llan_0169</name>
</gene>
<evidence type="ECO:0000313" key="2">
    <source>
        <dbReference type="Proteomes" id="UP000054869"/>
    </source>
</evidence>
<accession>A0A0W0VZE8</accession>
<dbReference type="STRING" id="45067.Llan_0169"/>
<name>A0A0W0VZE8_9GAMM</name>
<keyword evidence="2" id="KW-1185">Reference proteome</keyword>
<sequence length="59" mass="6578">MVFETYALKSKNKAALVVKKNTSGCSDGMSDKQYPYDVVLILQDRVLSGCCEKNDRRCG</sequence>
<dbReference type="Proteomes" id="UP000054869">
    <property type="component" value="Unassembled WGS sequence"/>
</dbReference>
<dbReference type="AlphaFoldDB" id="A0A0W0VZE8"/>
<evidence type="ECO:0000313" key="1">
    <source>
        <dbReference type="EMBL" id="KTD25423.1"/>
    </source>
</evidence>
<dbReference type="EMBL" id="LNYI01000004">
    <property type="protein sequence ID" value="KTD25423.1"/>
    <property type="molecule type" value="Genomic_DNA"/>
</dbReference>
<organism evidence="1 2">
    <name type="scientific">Legionella lansingensis</name>
    <dbReference type="NCBI Taxonomy" id="45067"/>
    <lineage>
        <taxon>Bacteria</taxon>
        <taxon>Pseudomonadati</taxon>
        <taxon>Pseudomonadota</taxon>
        <taxon>Gammaproteobacteria</taxon>
        <taxon>Legionellales</taxon>
        <taxon>Legionellaceae</taxon>
        <taxon>Legionella</taxon>
    </lineage>
</organism>
<comment type="caution">
    <text evidence="1">The sequence shown here is derived from an EMBL/GenBank/DDBJ whole genome shotgun (WGS) entry which is preliminary data.</text>
</comment>
<reference evidence="1 2" key="1">
    <citation type="submission" date="2015-11" db="EMBL/GenBank/DDBJ databases">
        <title>Genomic analysis of 38 Legionella species identifies large and diverse effector repertoires.</title>
        <authorList>
            <person name="Burstein D."/>
            <person name="Amaro F."/>
            <person name="Zusman T."/>
            <person name="Lifshitz Z."/>
            <person name="Cohen O."/>
            <person name="Gilbert J.A."/>
            <person name="Pupko T."/>
            <person name="Shuman H.A."/>
            <person name="Segal G."/>
        </authorList>
    </citation>
    <scope>NUCLEOTIDE SEQUENCE [LARGE SCALE GENOMIC DNA]</scope>
    <source>
        <strain evidence="1 2">ATCC 49751</strain>
    </source>
</reference>
<dbReference type="PATRIC" id="fig|45067.4.peg.174"/>
<protein>
    <submittedName>
        <fullName evidence="1">Uncharacterized protein</fullName>
    </submittedName>
</protein>
<proteinExistence type="predicted"/>